<dbReference type="AlphaFoldDB" id="A0A081A6U5"/>
<evidence type="ECO:0000313" key="2">
    <source>
        <dbReference type="Proteomes" id="UP000028582"/>
    </source>
</evidence>
<comment type="caution">
    <text evidence="1">The sequence shown here is derived from an EMBL/GenBank/DDBJ whole genome shotgun (WGS) entry which is preliminary data.</text>
</comment>
<reference evidence="1 2" key="1">
    <citation type="submission" date="2013-11" db="EMBL/GenBank/DDBJ databases">
        <title>The Genome Sequence of Phytophthora parasitica P1976.</title>
        <authorList>
            <consortium name="The Broad Institute Genomics Platform"/>
            <person name="Russ C."/>
            <person name="Tyler B."/>
            <person name="Panabieres F."/>
            <person name="Shan W."/>
            <person name="Tripathy S."/>
            <person name="Grunwald N."/>
            <person name="Machado M."/>
            <person name="Johnson C.S."/>
            <person name="Walker B."/>
            <person name="Young S."/>
            <person name="Zeng Q."/>
            <person name="Gargeya S."/>
            <person name="Fitzgerald M."/>
            <person name="Haas B."/>
            <person name="Abouelleil A."/>
            <person name="Allen A.W."/>
            <person name="Alvarado L."/>
            <person name="Arachchi H.M."/>
            <person name="Berlin A.M."/>
            <person name="Chapman S.B."/>
            <person name="Gainer-Dewar J."/>
            <person name="Goldberg J."/>
            <person name="Griggs A."/>
            <person name="Gujja S."/>
            <person name="Hansen M."/>
            <person name="Howarth C."/>
            <person name="Imamovic A."/>
            <person name="Ireland A."/>
            <person name="Larimer J."/>
            <person name="McCowan C."/>
            <person name="Murphy C."/>
            <person name="Pearson M."/>
            <person name="Poon T.W."/>
            <person name="Priest M."/>
            <person name="Roberts A."/>
            <person name="Saif S."/>
            <person name="Shea T."/>
            <person name="Sisk P."/>
            <person name="Sykes S."/>
            <person name="Wortman J."/>
            <person name="Nusbaum C."/>
            <person name="Birren B."/>
        </authorList>
    </citation>
    <scope>NUCLEOTIDE SEQUENCE [LARGE SCALE GENOMIC DNA]</scope>
    <source>
        <strain evidence="1 2">P1976</strain>
    </source>
</reference>
<gene>
    <name evidence="1" type="ORF">F444_09691</name>
</gene>
<sequence>MFQFISPSPLPSDGPKISRQVSEIERFRARHRRLCRGQQTALPGSRIEALDVDEGRTRKIPANWRKKQQQAQARNNLDDGYWPESAGTEMHLGYNAFDSIASPEGFFDETEESKVVKDTAIVPKQQVDEELQPEPVDEVKPATVDDNDQQKRKQFMADVGKKVASMGFKNPSMWEQKLPSRQVSGEPIQRVSTFGQNVLWGAPVYYNPYIGQRRTMYYQPLYYA</sequence>
<name>A0A081A6U5_PHYNI</name>
<protein>
    <submittedName>
        <fullName evidence="1">Uncharacterized protein</fullName>
    </submittedName>
</protein>
<proteinExistence type="predicted"/>
<dbReference type="EMBL" id="ANJA01001774">
    <property type="protein sequence ID" value="ETO74606.1"/>
    <property type="molecule type" value="Genomic_DNA"/>
</dbReference>
<dbReference type="OrthoDB" id="91946at2759"/>
<accession>A0A081A6U5</accession>
<evidence type="ECO:0000313" key="1">
    <source>
        <dbReference type="EMBL" id="ETO74606.1"/>
    </source>
</evidence>
<organism evidence="1 2">
    <name type="scientific">Phytophthora nicotianae P1976</name>
    <dbReference type="NCBI Taxonomy" id="1317066"/>
    <lineage>
        <taxon>Eukaryota</taxon>
        <taxon>Sar</taxon>
        <taxon>Stramenopiles</taxon>
        <taxon>Oomycota</taxon>
        <taxon>Peronosporomycetes</taxon>
        <taxon>Peronosporales</taxon>
        <taxon>Peronosporaceae</taxon>
        <taxon>Phytophthora</taxon>
    </lineage>
</organism>
<dbReference type="Proteomes" id="UP000028582">
    <property type="component" value="Unassembled WGS sequence"/>
</dbReference>